<evidence type="ECO:0000256" key="1">
    <source>
        <dbReference type="SAM" id="Phobius"/>
    </source>
</evidence>
<feature type="transmembrane region" description="Helical" evidence="1">
    <location>
        <begin position="95"/>
        <end position="114"/>
    </location>
</feature>
<feature type="transmembrane region" description="Helical" evidence="1">
    <location>
        <begin position="20"/>
        <end position="43"/>
    </location>
</feature>
<dbReference type="Proteomes" id="UP000485058">
    <property type="component" value="Unassembled WGS sequence"/>
</dbReference>
<keyword evidence="1" id="KW-0472">Membrane</keyword>
<gene>
    <name evidence="2" type="ORF">HaLaN_03178</name>
</gene>
<keyword evidence="1" id="KW-1133">Transmembrane helix</keyword>
<evidence type="ECO:0000313" key="2">
    <source>
        <dbReference type="EMBL" id="GFH08246.1"/>
    </source>
</evidence>
<feature type="non-terminal residue" evidence="2">
    <location>
        <position position="1"/>
    </location>
</feature>
<dbReference type="AlphaFoldDB" id="A0A699YMW4"/>
<feature type="non-terminal residue" evidence="2">
    <location>
        <position position="139"/>
    </location>
</feature>
<evidence type="ECO:0000313" key="3">
    <source>
        <dbReference type="Proteomes" id="UP000485058"/>
    </source>
</evidence>
<dbReference type="EMBL" id="BLLF01000148">
    <property type="protein sequence ID" value="GFH08246.1"/>
    <property type="molecule type" value="Genomic_DNA"/>
</dbReference>
<feature type="transmembrane region" description="Helical" evidence="1">
    <location>
        <begin position="64"/>
        <end position="83"/>
    </location>
</feature>
<accession>A0A699YMW4</accession>
<sequence length="139" mass="13887">MMNGSAIVAHNIMSPQDKQFPTLVGLDVGCTGAAALCAAVAALASRQHQKATTKGLQQRAASNVAVWSLAAVAASVISIAVAANTTHEVAWANEVIYIGLAVACTPLVAAYLAGAWRLGGAASRWGSCLAVGGLMLGGA</sequence>
<organism evidence="2 3">
    <name type="scientific">Haematococcus lacustris</name>
    <name type="common">Green alga</name>
    <name type="synonym">Haematococcus pluvialis</name>
    <dbReference type="NCBI Taxonomy" id="44745"/>
    <lineage>
        <taxon>Eukaryota</taxon>
        <taxon>Viridiplantae</taxon>
        <taxon>Chlorophyta</taxon>
        <taxon>core chlorophytes</taxon>
        <taxon>Chlorophyceae</taxon>
        <taxon>CS clade</taxon>
        <taxon>Chlamydomonadales</taxon>
        <taxon>Haematococcaceae</taxon>
        <taxon>Haematococcus</taxon>
    </lineage>
</organism>
<keyword evidence="3" id="KW-1185">Reference proteome</keyword>
<keyword evidence="1" id="KW-0812">Transmembrane</keyword>
<comment type="caution">
    <text evidence="2">The sequence shown here is derived from an EMBL/GenBank/DDBJ whole genome shotgun (WGS) entry which is preliminary data.</text>
</comment>
<proteinExistence type="predicted"/>
<name>A0A699YMW4_HAELA</name>
<protein>
    <submittedName>
        <fullName evidence="2">Uncharacterized protein</fullName>
    </submittedName>
</protein>
<reference evidence="2 3" key="1">
    <citation type="submission" date="2020-02" db="EMBL/GenBank/DDBJ databases">
        <title>Draft genome sequence of Haematococcus lacustris strain NIES-144.</title>
        <authorList>
            <person name="Morimoto D."/>
            <person name="Nakagawa S."/>
            <person name="Yoshida T."/>
            <person name="Sawayama S."/>
        </authorList>
    </citation>
    <scope>NUCLEOTIDE SEQUENCE [LARGE SCALE GENOMIC DNA]</scope>
    <source>
        <strain evidence="2 3">NIES-144</strain>
    </source>
</reference>